<name>A0A4P6L5D4_9BURK</name>
<protein>
    <submittedName>
        <fullName evidence="2">Prepilin-type N-terminal cleavage/methylation domain-containing protein</fullName>
    </submittedName>
</protein>
<gene>
    <name evidence="2" type="ORF">EWM63_29900</name>
</gene>
<dbReference type="EMBL" id="CP035913">
    <property type="protein sequence ID" value="QBE66664.1"/>
    <property type="molecule type" value="Genomic_DNA"/>
</dbReference>
<keyword evidence="1" id="KW-1133">Transmembrane helix</keyword>
<dbReference type="InterPro" id="IPR012902">
    <property type="entry name" value="N_methyl_site"/>
</dbReference>
<proteinExistence type="predicted"/>
<dbReference type="NCBIfam" id="TIGR02532">
    <property type="entry name" value="IV_pilin_GFxxxE"/>
    <property type="match status" value="1"/>
</dbReference>
<evidence type="ECO:0000256" key="1">
    <source>
        <dbReference type="SAM" id="Phobius"/>
    </source>
</evidence>
<keyword evidence="1" id="KW-0472">Membrane</keyword>
<feature type="transmembrane region" description="Helical" evidence="1">
    <location>
        <begin position="12"/>
        <end position="32"/>
    </location>
</feature>
<evidence type="ECO:0000313" key="3">
    <source>
        <dbReference type="Proteomes" id="UP000290637"/>
    </source>
</evidence>
<sequence>MWNRQAQGMTLVELIVAIVIIGIGVGGVMIAFTSAVRSSSDPVVRKQMMAVAEGLSEEIRRMPFAIEAPAPAAGCARKAFNDIRDYNGYASTGICDINGTVVLTGMNVRVTVADAAELTGIGTTDRLKFTVTVTRGQDTVSLVGWRTNFGKLQQ</sequence>
<dbReference type="SUPFAM" id="SSF54523">
    <property type="entry name" value="Pili subunits"/>
    <property type="match status" value="1"/>
</dbReference>
<keyword evidence="3" id="KW-1185">Reference proteome</keyword>
<keyword evidence="1" id="KW-0812">Transmembrane</keyword>
<dbReference type="KEGG" id="plue:EWM63_29900"/>
<dbReference type="Gene3D" id="3.30.700.10">
    <property type="entry name" value="Glycoprotein, Type 4 Pilin"/>
    <property type="match status" value="1"/>
</dbReference>
<dbReference type="AlphaFoldDB" id="A0A4P6L5D4"/>
<dbReference type="Proteomes" id="UP000290637">
    <property type="component" value="Chromosome"/>
</dbReference>
<organism evidence="2 3">
    <name type="scientific">Pseudoduganella lutea</name>
    <dbReference type="NCBI Taxonomy" id="321985"/>
    <lineage>
        <taxon>Bacteria</taxon>
        <taxon>Pseudomonadati</taxon>
        <taxon>Pseudomonadota</taxon>
        <taxon>Betaproteobacteria</taxon>
        <taxon>Burkholderiales</taxon>
        <taxon>Oxalobacteraceae</taxon>
        <taxon>Telluria group</taxon>
        <taxon>Pseudoduganella</taxon>
    </lineage>
</organism>
<dbReference type="RefSeq" id="WP_130189771.1">
    <property type="nucleotide sequence ID" value="NZ_CP035913.1"/>
</dbReference>
<reference evidence="2 3" key="1">
    <citation type="submission" date="2019-02" db="EMBL/GenBank/DDBJ databases">
        <title>Draft Genome Sequences of Six Type Strains of the Genus Massilia.</title>
        <authorList>
            <person name="Miess H."/>
            <person name="Frediansyhah A."/>
            <person name="Gross H."/>
        </authorList>
    </citation>
    <scope>NUCLEOTIDE SEQUENCE [LARGE SCALE GENOMIC DNA]</scope>
    <source>
        <strain evidence="2 3">DSM 17473</strain>
    </source>
</reference>
<evidence type="ECO:0000313" key="2">
    <source>
        <dbReference type="EMBL" id="QBE66664.1"/>
    </source>
</evidence>
<dbReference type="InterPro" id="IPR045584">
    <property type="entry name" value="Pilin-like"/>
</dbReference>
<dbReference type="Pfam" id="PF07963">
    <property type="entry name" value="N_methyl"/>
    <property type="match status" value="1"/>
</dbReference>
<dbReference type="PROSITE" id="PS00409">
    <property type="entry name" value="PROKAR_NTER_METHYL"/>
    <property type="match status" value="1"/>
</dbReference>
<dbReference type="OrthoDB" id="8759523at2"/>
<accession>A0A4P6L5D4</accession>